<sequence>MVKAHLKQGVHEEKKGGKEEKGRKKDRKRGVREEEKLSDSYLALKRHAPPFDTVLPVNQEVAALIVRSPWGWWSRGESGSGTFLHIDT</sequence>
<evidence type="ECO:0000313" key="2">
    <source>
        <dbReference type="EMBL" id="KAJ5524161.1"/>
    </source>
</evidence>
<dbReference type="EMBL" id="JAQIZZ010000008">
    <property type="protein sequence ID" value="KAJ5524161.1"/>
    <property type="molecule type" value="Genomic_DNA"/>
</dbReference>
<accession>A0AAD6CJ17</accession>
<keyword evidence="3" id="KW-1185">Reference proteome</keyword>
<organism evidence="2 3">
    <name type="scientific">Penicillium frequentans</name>
    <dbReference type="NCBI Taxonomy" id="3151616"/>
    <lineage>
        <taxon>Eukaryota</taxon>
        <taxon>Fungi</taxon>
        <taxon>Dikarya</taxon>
        <taxon>Ascomycota</taxon>
        <taxon>Pezizomycotina</taxon>
        <taxon>Eurotiomycetes</taxon>
        <taxon>Eurotiomycetidae</taxon>
        <taxon>Eurotiales</taxon>
        <taxon>Aspergillaceae</taxon>
        <taxon>Penicillium</taxon>
    </lineage>
</organism>
<gene>
    <name evidence="2" type="ORF">N7494_010811</name>
</gene>
<dbReference type="Proteomes" id="UP001220324">
    <property type="component" value="Unassembled WGS sequence"/>
</dbReference>
<protein>
    <submittedName>
        <fullName evidence="2">Uncharacterized protein</fullName>
    </submittedName>
</protein>
<proteinExistence type="predicted"/>
<evidence type="ECO:0000256" key="1">
    <source>
        <dbReference type="SAM" id="MobiDB-lite"/>
    </source>
</evidence>
<comment type="caution">
    <text evidence="2">The sequence shown here is derived from an EMBL/GenBank/DDBJ whole genome shotgun (WGS) entry which is preliminary data.</text>
</comment>
<dbReference type="AlphaFoldDB" id="A0AAD6CJ17"/>
<reference evidence="2 3" key="1">
    <citation type="journal article" date="2023" name="IMA Fungus">
        <title>Comparative genomic study of the Penicillium genus elucidates a diverse pangenome and 15 lateral gene transfer events.</title>
        <authorList>
            <person name="Petersen C."/>
            <person name="Sorensen T."/>
            <person name="Nielsen M.R."/>
            <person name="Sondergaard T.E."/>
            <person name="Sorensen J.L."/>
            <person name="Fitzpatrick D.A."/>
            <person name="Frisvad J.C."/>
            <person name="Nielsen K.L."/>
        </authorList>
    </citation>
    <scope>NUCLEOTIDE SEQUENCE [LARGE SCALE GENOMIC DNA]</scope>
    <source>
        <strain evidence="2 3">IBT 35679</strain>
    </source>
</reference>
<evidence type="ECO:0000313" key="3">
    <source>
        <dbReference type="Proteomes" id="UP001220324"/>
    </source>
</evidence>
<name>A0AAD6CJ17_9EURO</name>
<feature type="region of interest" description="Disordered" evidence="1">
    <location>
        <begin position="1"/>
        <end position="36"/>
    </location>
</feature>
<feature type="compositionally biased region" description="Basic and acidic residues" evidence="1">
    <location>
        <begin position="9"/>
        <end position="23"/>
    </location>
</feature>